<evidence type="ECO:0000256" key="1">
    <source>
        <dbReference type="SAM" id="Phobius"/>
    </source>
</evidence>
<organism evidence="2 3">
    <name type="scientific">Propionispira arboris</name>
    <dbReference type="NCBI Taxonomy" id="84035"/>
    <lineage>
        <taxon>Bacteria</taxon>
        <taxon>Bacillati</taxon>
        <taxon>Bacillota</taxon>
        <taxon>Negativicutes</taxon>
        <taxon>Selenomonadales</taxon>
        <taxon>Selenomonadaceae</taxon>
        <taxon>Propionispira</taxon>
    </lineage>
</organism>
<keyword evidence="1" id="KW-0812">Transmembrane</keyword>
<feature type="transmembrane region" description="Helical" evidence="1">
    <location>
        <begin position="6"/>
        <end position="24"/>
    </location>
</feature>
<name>A0A1H6XJ93_9FIRM</name>
<keyword evidence="3" id="KW-1185">Reference proteome</keyword>
<keyword evidence="1" id="KW-1133">Transmembrane helix</keyword>
<keyword evidence="1" id="KW-0472">Membrane</keyword>
<accession>A0A1H6XJ93</accession>
<evidence type="ECO:0000313" key="3">
    <source>
        <dbReference type="Proteomes" id="UP000199662"/>
    </source>
</evidence>
<dbReference type="RefSeq" id="WP_019555632.1">
    <property type="nucleotide sequence ID" value="NZ_FNZK01000005.1"/>
</dbReference>
<proteinExistence type="predicted"/>
<dbReference type="EMBL" id="FNZK01000005">
    <property type="protein sequence ID" value="SEJ29153.1"/>
    <property type="molecule type" value="Genomic_DNA"/>
</dbReference>
<gene>
    <name evidence="2" type="ORF">SAMN05660742_105155</name>
</gene>
<dbReference type="AlphaFoldDB" id="A0A1H6XJ93"/>
<evidence type="ECO:0000313" key="2">
    <source>
        <dbReference type="EMBL" id="SEJ29153.1"/>
    </source>
</evidence>
<protein>
    <submittedName>
        <fullName evidence="2">Uncharacterized protein</fullName>
    </submittedName>
</protein>
<sequence length="219" mass="25525">MEKQEWFFRFCIGYLVWMSLGLLVTGQNAYAQSPPPEIFNIEHRWPADIDSPFGKYTTTRIKQYLSEFPKEAAEYGVIEPGDEVELVTTVLYTYPVRYPVYIRAMEPNLYRDLSRMNGNKLLPQKGDYIYLLAYTGEGLYLAWYENQVLYVPGDGIQGLAVSYRGGKGYNNWGDYEAIAAPENDFWICVKTNEDKAGWLKYTNYNDWQGRYKSSIFYTK</sequence>
<dbReference type="Proteomes" id="UP000199662">
    <property type="component" value="Unassembled WGS sequence"/>
</dbReference>
<reference evidence="2 3" key="1">
    <citation type="submission" date="2016-10" db="EMBL/GenBank/DDBJ databases">
        <authorList>
            <person name="de Groot N.N."/>
        </authorList>
    </citation>
    <scope>NUCLEOTIDE SEQUENCE [LARGE SCALE GENOMIC DNA]</scope>
    <source>
        <strain evidence="2 3">DSM 2179</strain>
    </source>
</reference>